<sequence length="514" mass="58602">MSQTDSLSNNKRIAKNTLLLYFRMIIIMGVQLYTVRVILNTLGSSDYGLYNVVGGVVTMFAFLSSTMATASQRYFAYEIGKGNKDQLQKTFSMTLLIYCMIGVIILLLAETIGLWFLNNKMTIPPDRIAAANWVYQFAILSFILTMFQVPYNAMVIAHERMNIFAYVSILEVSMKLLIVYLLIILPHDKLITYAILGFIVTFIITSTYKIYCLRNFTESHFKYYWSKPLFKEITSYSGWNLFGAMASLMNNQGINIILNIFFGPIVNAARAIAFQVNTSLNQFVQNFLTSTRPQITKYYAQGQVLSMVNMTLSVAKYSFFLLLLISLPLLVFTKDIFDLWLSSYPQYTILFTRIIIITTLVDSLSYPLMATFQATGRVKKYQIIVGGIILFNVPISYLVFKYTTLDASACLWIVFSVSLICLLVRLILLQQLLNMAIVKLFFLRVIIPIISVGSIMLLASYMVKTYYISSYSYILISLSILMAVYIALLYCIGLSAEEKSFLKKAFEKLKNKVK</sequence>
<dbReference type="InterPro" id="IPR002528">
    <property type="entry name" value="MATE_fam"/>
</dbReference>
<dbReference type="GO" id="GO:0005886">
    <property type="term" value="C:plasma membrane"/>
    <property type="evidence" value="ECO:0007669"/>
    <property type="project" value="UniProtKB-SubCell"/>
</dbReference>
<evidence type="ECO:0000256" key="4">
    <source>
        <dbReference type="ARBA" id="ARBA00022989"/>
    </source>
</evidence>
<comment type="subcellular location">
    <subcellularLocation>
        <location evidence="1">Cell membrane</location>
        <topology evidence="1">Multi-pass membrane protein</topology>
    </subcellularLocation>
</comment>
<gene>
    <name evidence="7" type="ORF">E2605_19195</name>
</gene>
<evidence type="ECO:0000256" key="1">
    <source>
        <dbReference type="ARBA" id="ARBA00004651"/>
    </source>
</evidence>
<dbReference type="GO" id="GO:0015297">
    <property type="term" value="F:antiporter activity"/>
    <property type="evidence" value="ECO:0007669"/>
    <property type="project" value="InterPro"/>
</dbReference>
<comment type="caution">
    <text evidence="7">The sequence shown here is derived from an EMBL/GenBank/DDBJ whole genome shotgun (WGS) entry which is preliminary data.</text>
</comment>
<evidence type="ECO:0000256" key="5">
    <source>
        <dbReference type="ARBA" id="ARBA00023136"/>
    </source>
</evidence>
<dbReference type="STRING" id="1121485.GCA_000426485_03398"/>
<keyword evidence="2" id="KW-1003">Cell membrane</keyword>
<dbReference type="PANTHER" id="PTHR30250:SF26">
    <property type="entry name" value="PSMA PROTEIN"/>
    <property type="match status" value="1"/>
</dbReference>
<dbReference type="InterPro" id="IPR050833">
    <property type="entry name" value="Poly_Biosynth_Transport"/>
</dbReference>
<feature type="transmembrane region" description="Helical" evidence="6">
    <location>
        <begin position="314"/>
        <end position="332"/>
    </location>
</feature>
<evidence type="ECO:0000313" key="8">
    <source>
        <dbReference type="Proteomes" id="UP000297861"/>
    </source>
</evidence>
<keyword evidence="3 6" id="KW-0812">Transmembrane</keyword>
<dbReference type="RefSeq" id="WP_026627194.1">
    <property type="nucleotide sequence ID" value="NZ_JAWZLG010000100.1"/>
</dbReference>
<keyword evidence="5 6" id="KW-0472">Membrane</keyword>
<feature type="transmembrane region" description="Helical" evidence="6">
    <location>
        <begin position="48"/>
        <end position="70"/>
    </location>
</feature>
<feature type="transmembrane region" description="Helical" evidence="6">
    <location>
        <begin position="381"/>
        <end position="400"/>
    </location>
</feature>
<protein>
    <submittedName>
        <fullName evidence="7">Lipopolysaccharide biosynthesis protein</fullName>
    </submittedName>
</protein>
<feature type="transmembrane region" description="Helical" evidence="6">
    <location>
        <begin position="412"/>
        <end position="429"/>
    </location>
</feature>
<dbReference type="GO" id="GO:0042910">
    <property type="term" value="F:xenobiotic transmembrane transporter activity"/>
    <property type="evidence" value="ECO:0007669"/>
    <property type="project" value="InterPro"/>
</dbReference>
<feature type="transmembrane region" description="Helical" evidence="6">
    <location>
        <begin position="344"/>
        <end position="369"/>
    </location>
</feature>
<evidence type="ECO:0000256" key="3">
    <source>
        <dbReference type="ARBA" id="ARBA00022692"/>
    </source>
</evidence>
<accession>A0A4Y8KTS4</accession>
<dbReference type="AlphaFoldDB" id="A0A4Y8KTS4"/>
<dbReference type="PANTHER" id="PTHR30250">
    <property type="entry name" value="PST FAMILY PREDICTED COLANIC ACID TRANSPORTER"/>
    <property type="match status" value="1"/>
</dbReference>
<dbReference type="EMBL" id="SOML01000019">
    <property type="protein sequence ID" value="TFD91963.1"/>
    <property type="molecule type" value="Genomic_DNA"/>
</dbReference>
<feature type="transmembrane region" description="Helical" evidence="6">
    <location>
        <begin position="441"/>
        <end position="461"/>
    </location>
</feature>
<proteinExistence type="predicted"/>
<dbReference type="Proteomes" id="UP000297861">
    <property type="component" value="Unassembled WGS sequence"/>
</dbReference>
<keyword evidence="8" id="KW-1185">Reference proteome</keyword>
<evidence type="ECO:0000256" key="2">
    <source>
        <dbReference type="ARBA" id="ARBA00022475"/>
    </source>
</evidence>
<feature type="transmembrane region" description="Helical" evidence="6">
    <location>
        <begin position="473"/>
        <end position="494"/>
    </location>
</feature>
<evidence type="ECO:0000256" key="6">
    <source>
        <dbReference type="SAM" id="Phobius"/>
    </source>
</evidence>
<evidence type="ECO:0000313" key="7">
    <source>
        <dbReference type="EMBL" id="TFD91963.1"/>
    </source>
</evidence>
<feature type="transmembrane region" description="Helical" evidence="6">
    <location>
        <begin position="91"/>
        <end position="117"/>
    </location>
</feature>
<feature type="transmembrane region" description="Helical" evidence="6">
    <location>
        <begin position="190"/>
        <end position="211"/>
    </location>
</feature>
<dbReference type="OrthoDB" id="5365632at2"/>
<name>A0A4Y8KTS4_9BACT</name>
<feature type="transmembrane region" description="Helical" evidence="6">
    <location>
        <begin position="20"/>
        <end position="42"/>
    </location>
</feature>
<reference evidence="7 8" key="1">
    <citation type="submission" date="2019-03" db="EMBL/GenBank/DDBJ databases">
        <title>San Antonio Military Medical Center submission to MRSN (WRAIR), pending publication.</title>
        <authorList>
            <person name="Blyth D.M."/>
            <person name="Mccarthy S.L."/>
            <person name="Schall S.E."/>
            <person name="Stam J.A."/>
            <person name="Ong A.C."/>
            <person name="Mcgann P.T."/>
        </authorList>
    </citation>
    <scope>NUCLEOTIDE SEQUENCE [LARGE SCALE GENOMIC DNA]</scope>
    <source>
        <strain evidence="7 8">MRSN571793</strain>
    </source>
</reference>
<keyword evidence="4 6" id="KW-1133">Transmembrane helix</keyword>
<feature type="transmembrane region" description="Helical" evidence="6">
    <location>
        <begin position="163"/>
        <end position="184"/>
    </location>
</feature>
<organism evidence="7 8">
    <name type="scientific">Dysgonomonas capnocytophagoides</name>
    <dbReference type="NCBI Taxonomy" id="45254"/>
    <lineage>
        <taxon>Bacteria</taxon>
        <taxon>Pseudomonadati</taxon>
        <taxon>Bacteroidota</taxon>
        <taxon>Bacteroidia</taxon>
        <taxon>Bacteroidales</taxon>
        <taxon>Dysgonomonadaceae</taxon>
        <taxon>Dysgonomonas</taxon>
    </lineage>
</organism>
<feature type="transmembrane region" description="Helical" evidence="6">
    <location>
        <begin position="133"/>
        <end position="151"/>
    </location>
</feature>
<dbReference type="Pfam" id="PF01554">
    <property type="entry name" value="MatE"/>
    <property type="match status" value="1"/>
</dbReference>